<dbReference type="CDD" id="cd12915">
    <property type="entry name" value="PDC2_DGC_like"/>
    <property type="match status" value="1"/>
</dbReference>
<dbReference type="EMBL" id="FQZF01000009">
    <property type="protein sequence ID" value="SHJ13540.1"/>
    <property type="molecule type" value="Genomic_DNA"/>
</dbReference>
<dbReference type="InterPro" id="IPR035965">
    <property type="entry name" value="PAS-like_dom_sf"/>
</dbReference>
<evidence type="ECO:0000259" key="5">
    <source>
        <dbReference type="PROSITE" id="PS50887"/>
    </source>
</evidence>
<organism evidence="6 7">
    <name type="scientific">Muricoccus roseus</name>
    <dbReference type="NCBI Taxonomy" id="198092"/>
    <lineage>
        <taxon>Bacteria</taxon>
        <taxon>Pseudomonadati</taxon>
        <taxon>Pseudomonadota</taxon>
        <taxon>Alphaproteobacteria</taxon>
        <taxon>Acetobacterales</taxon>
        <taxon>Roseomonadaceae</taxon>
        <taxon>Muricoccus</taxon>
    </lineage>
</organism>
<dbReference type="SUPFAM" id="SSF55073">
    <property type="entry name" value="Nucleotide cyclase"/>
    <property type="match status" value="1"/>
</dbReference>
<reference evidence="6 7" key="1">
    <citation type="submission" date="2016-11" db="EMBL/GenBank/DDBJ databases">
        <authorList>
            <person name="Jaros S."/>
            <person name="Januszkiewicz K."/>
            <person name="Wedrychowicz H."/>
        </authorList>
    </citation>
    <scope>NUCLEOTIDE SEQUENCE [LARGE SCALE GENOMIC DNA]</scope>
    <source>
        <strain evidence="6 7">DSM 14916</strain>
    </source>
</reference>
<dbReference type="InterPro" id="IPR043128">
    <property type="entry name" value="Rev_trsase/Diguanyl_cyclase"/>
</dbReference>
<dbReference type="PROSITE" id="PS50112">
    <property type="entry name" value="PAS"/>
    <property type="match status" value="1"/>
</dbReference>
<dbReference type="EC" id="2.7.7.65" evidence="1"/>
<dbReference type="GO" id="GO:0043709">
    <property type="term" value="P:cell adhesion involved in single-species biofilm formation"/>
    <property type="evidence" value="ECO:0007669"/>
    <property type="project" value="TreeGrafter"/>
</dbReference>
<dbReference type="InterPro" id="IPR000014">
    <property type="entry name" value="PAS"/>
</dbReference>
<dbReference type="PROSITE" id="PS50887">
    <property type="entry name" value="GGDEF"/>
    <property type="match status" value="1"/>
</dbReference>
<dbReference type="Pfam" id="PF08448">
    <property type="entry name" value="PAS_4"/>
    <property type="match status" value="1"/>
</dbReference>
<feature type="region of interest" description="Disordered" evidence="3">
    <location>
        <begin position="1"/>
        <end position="21"/>
    </location>
</feature>
<name>A0A1M6GUN2_9PROT</name>
<dbReference type="FunFam" id="3.30.70.270:FF:000001">
    <property type="entry name" value="Diguanylate cyclase domain protein"/>
    <property type="match status" value="1"/>
</dbReference>
<evidence type="ECO:0000256" key="1">
    <source>
        <dbReference type="ARBA" id="ARBA00012528"/>
    </source>
</evidence>
<dbReference type="PANTHER" id="PTHR45138">
    <property type="entry name" value="REGULATORY COMPONENTS OF SENSORY TRANSDUCTION SYSTEM"/>
    <property type="match status" value="1"/>
</dbReference>
<dbReference type="InterPro" id="IPR000160">
    <property type="entry name" value="GGDEF_dom"/>
</dbReference>
<dbReference type="NCBIfam" id="TIGR00254">
    <property type="entry name" value="GGDEF"/>
    <property type="match status" value="1"/>
</dbReference>
<protein>
    <recommendedName>
        <fullName evidence="1">diguanylate cyclase</fullName>
        <ecNumber evidence="1">2.7.7.65</ecNumber>
    </recommendedName>
</protein>
<dbReference type="GO" id="GO:1902201">
    <property type="term" value="P:negative regulation of bacterial-type flagellum-dependent cell motility"/>
    <property type="evidence" value="ECO:0007669"/>
    <property type="project" value="TreeGrafter"/>
</dbReference>
<dbReference type="InterPro" id="IPR054327">
    <property type="entry name" value="His-kinase-like_sensor"/>
</dbReference>
<dbReference type="Gene3D" id="3.30.450.20">
    <property type="entry name" value="PAS domain"/>
    <property type="match status" value="3"/>
</dbReference>
<feature type="domain" description="GGDEF" evidence="5">
    <location>
        <begin position="499"/>
        <end position="637"/>
    </location>
</feature>
<dbReference type="STRING" id="198092.SAMN02745194_01808"/>
<evidence type="ECO:0000256" key="3">
    <source>
        <dbReference type="SAM" id="MobiDB-lite"/>
    </source>
</evidence>
<dbReference type="PANTHER" id="PTHR45138:SF9">
    <property type="entry name" value="DIGUANYLATE CYCLASE DGCM-RELATED"/>
    <property type="match status" value="1"/>
</dbReference>
<feature type="domain" description="PAS" evidence="4">
    <location>
        <begin position="362"/>
        <end position="411"/>
    </location>
</feature>
<proteinExistence type="predicted"/>
<dbReference type="InterPro" id="IPR050469">
    <property type="entry name" value="Diguanylate_Cyclase"/>
</dbReference>
<evidence type="ECO:0000313" key="7">
    <source>
        <dbReference type="Proteomes" id="UP000184387"/>
    </source>
</evidence>
<dbReference type="Pfam" id="PF00990">
    <property type="entry name" value="GGDEF"/>
    <property type="match status" value="1"/>
</dbReference>
<dbReference type="AlphaFoldDB" id="A0A1M6GUN2"/>
<dbReference type="Proteomes" id="UP000184387">
    <property type="component" value="Unassembled WGS sequence"/>
</dbReference>
<comment type="catalytic activity">
    <reaction evidence="2">
        <text>2 GTP = 3',3'-c-di-GMP + 2 diphosphate</text>
        <dbReference type="Rhea" id="RHEA:24898"/>
        <dbReference type="ChEBI" id="CHEBI:33019"/>
        <dbReference type="ChEBI" id="CHEBI:37565"/>
        <dbReference type="ChEBI" id="CHEBI:58805"/>
        <dbReference type="EC" id="2.7.7.65"/>
    </reaction>
</comment>
<keyword evidence="7" id="KW-1185">Reference proteome</keyword>
<evidence type="ECO:0000259" key="4">
    <source>
        <dbReference type="PROSITE" id="PS50112"/>
    </source>
</evidence>
<dbReference type="OrthoDB" id="9812260at2"/>
<gene>
    <name evidence="6" type="ORF">SAMN02745194_01808</name>
</gene>
<sequence>MRRVPRDSVLPLTSSVSPSGPAGLRSRLAYPALILLTLILLCSEGWQIWTAREARLEEAQIAAANLARALLSTAESEFAQASSITAAIAEQLETEGTGPASLTRVGWLMRRQLHAPSALRNISVYGADGTLLFTSFVGAAMGTSIADRGYFRAHREDAGLGLQVGSAIRSRLDGQWIIPLSRRYADASGHLGGVVVAALEIGAFTQEFGGYDLGRGGMVALLRTDGRLLARVPADEAVLGSPVLNRTPFREPIAPLRSGHFHFASPVDEVDRVGAYRVAEGYPIAVAIGFGVEDVLARWTSGAVLRAASAIPVGGLLLLLGLGFIRQSRLRRDAEHRAAEGDSWAQLVAEHSGDMLSQIGPDGRVDYVSPSAVRVLGLPARALLGRFMEDVIHPEDRPVLRAALEAVRQPGAQEEILLRVTRPDGSPAWIDASLRGLGAHQAAAPGSCLAVLRDATGRKAIEERMSALAMTDALTGLANRQRFDALLAAEWSRCSREGGWVAVLLLDLDHFRGFNEENGHAAGDDALRAVARAVDAAIRRPADVAARHGGDRFAVILPRTDMAGAQDVAERVRLAVAATAIPHRAARAGSLTASLGLAATQPLPGALPDASVLVDAAEAALHEAKRTGRNRVVEAPSIIAIQTQRQGHH</sequence>
<dbReference type="SMART" id="SM00267">
    <property type="entry name" value="GGDEF"/>
    <property type="match status" value="1"/>
</dbReference>
<dbReference type="Gene3D" id="3.30.70.270">
    <property type="match status" value="1"/>
</dbReference>
<dbReference type="InterPro" id="IPR029787">
    <property type="entry name" value="Nucleotide_cyclase"/>
</dbReference>
<dbReference type="GO" id="GO:0005886">
    <property type="term" value="C:plasma membrane"/>
    <property type="evidence" value="ECO:0007669"/>
    <property type="project" value="TreeGrafter"/>
</dbReference>
<dbReference type="CDD" id="cd01949">
    <property type="entry name" value="GGDEF"/>
    <property type="match status" value="1"/>
</dbReference>
<dbReference type="NCBIfam" id="TIGR00229">
    <property type="entry name" value="sensory_box"/>
    <property type="match status" value="1"/>
</dbReference>
<dbReference type="GO" id="GO:0052621">
    <property type="term" value="F:diguanylate cyclase activity"/>
    <property type="evidence" value="ECO:0007669"/>
    <property type="project" value="UniProtKB-EC"/>
</dbReference>
<dbReference type="SUPFAM" id="SSF55785">
    <property type="entry name" value="PYP-like sensor domain (PAS domain)"/>
    <property type="match status" value="1"/>
</dbReference>
<dbReference type="InterPro" id="IPR013656">
    <property type="entry name" value="PAS_4"/>
</dbReference>
<dbReference type="Pfam" id="PF22588">
    <property type="entry name" value="dCache_1_like"/>
    <property type="match status" value="1"/>
</dbReference>
<dbReference type="CDD" id="cd00130">
    <property type="entry name" value="PAS"/>
    <property type="match status" value="1"/>
</dbReference>
<accession>A0A1M6GUN2</accession>
<evidence type="ECO:0000313" key="6">
    <source>
        <dbReference type="EMBL" id="SHJ13540.1"/>
    </source>
</evidence>
<evidence type="ECO:0000256" key="2">
    <source>
        <dbReference type="ARBA" id="ARBA00034247"/>
    </source>
</evidence>
<dbReference type="SMART" id="SM00091">
    <property type="entry name" value="PAS"/>
    <property type="match status" value="1"/>
</dbReference>
<dbReference type="CDD" id="cd12914">
    <property type="entry name" value="PDC1_DGC_like"/>
    <property type="match status" value="1"/>
</dbReference>
<feature type="compositionally biased region" description="Low complexity" evidence="3">
    <location>
        <begin position="8"/>
        <end position="19"/>
    </location>
</feature>